<accession>A0ABY2B8B9</accession>
<keyword evidence="3" id="KW-1185">Reference proteome</keyword>
<dbReference type="RefSeq" id="WP_132197655.1">
    <property type="nucleotide sequence ID" value="NZ_SLWM01000047.1"/>
</dbReference>
<organism evidence="2 3">
    <name type="scientific">Kribbella orskensis</name>
    <dbReference type="NCBI Taxonomy" id="2512216"/>
    <lineage>
        <taxon>Bacteria</taxon>
        <taxon>Bacillati</taxon>
        <taxon>Actinomycetota</taxon>
        <taxon>Actinomycetes</taxon>
        <taxon>Propionibacteriales</taxon>
        <taxon>Kribbellaceae</taxon>
        <taxon>Kribbella</taxon>
    </lineage>
</organism>
<comment type="caution">
    <text evidence="2">The sequence shown here is derived from an EMBL/GenBank/DDBJ whole genome shotgun (WGS) entry which is preliminary data.</text>
</comment>
<reference evidence="2 3" key="1">
    <citation type="journal article" date="2015" name="Stand. Genomic Sci.">
        <title>Genomic Encyclopedia of Bacterial and Archaeal Type Strains, Phase III: the genomes of soil and plant-associated and newly described type strains.</title>
        <authorList>
            <person name="Whitman W.B."/>
            <person name="Woyke T."/>
            <person name="Klenk H.P."/>
            <person name="Zhou Y."/>
            <person name="Lilburn T.G."/>
            <person name="Beck B.J."/>
            <person name="De Vos P."/>
            <person name="Vandamme P."/>
            <person name="Eisen J.A."/>
            <person name="Garrity G."/>
            <person name="Hugenholtz P."/>
            <person name="Kyrpides N.C."/>
        </authorList>
    </citation>
    <scope>NUCLEOTIDE SEQUENCE [LARGE SCALE GENOMIC DNA]</scope>
    <source>
        <strain evidence="2 3">VKM Ac-2538</strain>
    </source>
</reference>
<feature type="region of interest" description="Disordered" evidence="1">
    <location>
        <begin position="45"/>
        <end position="69"/>
    </location>
</feature>
<gene>
    <name evidence="2" type="ORF">EV644_14727</name>
</gene>
<sequence length="69" mass="7174">MDSNHQAERAAGRALVVGGVLGPITCPEVVIDSAGDELARSRQLLEGGTTVADNENSMARASMGHDDRP</sequence>
<evidence type="ECO:0000256" key="1">
    <source>
        <dbReference type="SAM" id="MobiDB-lite"/>
    </source>
</evidence>
<protein>
    <submittedName>
        <fullName evidence="2">Uncharacterized protein</fullName>
    </submittedName>
</protein>
<proteinExistence type="predicted"/>
<evidence type="ECO:0000313" key="3">
    <source>
        <dbReference type="Proteomes" id="UP000295818"/>
    </source>
</evidence>
<dbReference type="EMBL" id="SLWM01000047">
    <property type="protein sequence ID" value="TCO08197.1"/>
    <property type="molecule type" value="Genomic_DNA"/>
</dbReference>
<evidence type="ECO:0000313" key="2">
    <source>
        <dbReference type="EMBL" id="TCO08197.1"/>
    </source>
</evidence>
<dbReference type="Proteomes" id="UP000295818">
    <property type="component" value="Unassembled WGS sequence"/>
</dbReference>
<name>A0ABY2B8B9_9ACTN</name>